<proteinExistence type="predicted"/>
<evidence type="ECO:0000313" key="1">
    <source>
        <dbReference type="EMBL" id="MBX07685.1"/>
    </source>
</evidence>
<dbReference type="EMBL" id="GGEC01027201">
    <property type="protein sequence ID" value="MBX07685.1"/>
    <property type="molecule type" value="Transcribed_RNA"/>
</dbReference>
<reference evidence="1" key="1">
    <citation type="submission" date="2018-02" db="EMBL/GenBank/DDBJ databases">
        <title>Rhizophora mucronata_Transcriptome.</title>
        <authorList>
            <person name="Meera S.P."/>
            <person name="Sreeshan A."/>
            <person name="Augustine A."/>
        </authorList>
    </citation>
    <scope>NUCLEOTIDE SEQUENCE</scope>
    <source>
        <tissue evidence="1">Leaf</tissue>
    </source>
</reference>
<accession>A0A2P2KPM9</accession>
<protein>
    <submittedName>
        <fullName evidence="1">Uncharacterized protein</fullName>
    </submittedName>
</protein>
<sequence>MVLLHHLKFTYKYCRCSVSRRIDWHNNSWKQCSSRCRLFPSILSWVTVCISFDIFLNLNFVACFNVSFNFSIDQIF</sequence>
<organism evidence="1">
    <name type="scientific">Rhizophora mucronata</name>
    <name type="common">Asiatic mangrove</name>
    <dbReference type="NCBI Taxonomy" id="61149"/>
    <lineage>
        <taxon>Eukaryota</taxon>
        <taxon>Viridiplantae</taxon>
        <taxon>Streptophyta</taxon>
        <taxon>Embryophyta</taxon>
        <taxon>Tracheophyta</taxon>
        <taxon>Spermatophyta</taxon>
        <taxon>Magnoliopsida</taxon>
        <taxon>eudicotyledons</taxon>
        <taxon>Gunneridae</taxon>
        <taxon>Pentapetalae</taxon>
        <taxon>rosids</taxon>
        <taxon>fabids</taxon>
        <taxon>Malpighiales</taxon>
        <taxon>Rhizophoraceae</taxon>
        <taxon>Rhizophora</taxon>
    </lineage>
</organism>
<name>A0A2P2KPM9_RHIMU</name>
<dbReference type="AlphaFoldDB" id="A0A2P2KPM9"/>